<evidence type="ECO:0000256" key="1">
    <source>
        <dbReference type="ARBA" id="ARBA00010641"/>
    </source>
</evidence>
<evidence type="ECO:0000256" key="5">
    <source>
        <dbReference type="ARBA" id="ARBA00023163"/>
    </source>
</evidence>
<protein>
    <submittedName>
        <fullName evidence="8">RNA polymerase sigma-W factor</fullName>
    </submittedName>
</protein>
<evidence type="ECO:0000256" key="4">
    <source>
        <dbReference type="ARBA" id="ARBA00023125"/>
    </source>
</evidence>
<dbReference type="NCBIfam" id="TIGR02937">
    <property type="entry name" value="sigma70-ECF"/>
    <property type="match status" value="1"/>
</dbReference>
<comment type="similarity">
    <text evidence="1">Belongs to the sigma-70 factor family. ECF subfamily.</text>
</comment>
<dbReference type="PANTHER" id="PTHR43133:SF8">
    <property type="entry name" value="RNA POLYMERASE SIGMA FACTOR HI_1459-RELATED"/>
    <property type="match status" value="1"/>
</dbReference>
<keyword evidence="2" id="KW-0805">Transcription regulation</keyword>
<dbReference type="InterPro" id="IPR013325">
    <property type="entry name" value="RNA_pol_sigma_r2"/>
</dbReference>
<dbReference type="InterPro" id="IPR014284">
    <property type="entry name" value="RNA_pol_sigma-70_dom"/>
</dbReference>
<evidence type="ECO:0000256" key="3">
    <source>
        <dbReference type="ARBA" id="ARBA00023082"/>
    </source>
</evidence>
<reference evidence="8 9" key="1">
    <citation type="submission" date="2020-07" db="EMBL/GenBank/DDBJ databases">
        <title>Taxonomic proposal: Crassvirales, a new order of highly abundant and diverse bacterial viruses.</title>
        <authorList>
            <person name="Shkoporov A.N."/>
            <person name="Stockdale S.R."/>
            <person name="Guerin E."/>
            <person name="Ross R.P."/>
            <person name="Hill C."/>
        </authorList>
    </citation>
    <scope>NUCLEOTIDE SEQUENCE [LARGE SCALE GENOMIC DNA]</scope>
</reference>
<dbReference type="Gene3D" id="1.10.10.10">
    <property type="entry name" value="Winged helix-like DNA-binding domain superfamily/Winged helix DNA-binding domain"/>
    <property type="match status" value="1"/>
</dbReference>
<evidence type="ECO:0000259" key="6">
    <source>
        <dbReference type="Pfam" id="PF04542"/>
    </source>
</evidence>
<dbReference type="SUPFAM" id="SSF88659">
    <property type="entry name" value="Sigma3 and sigma4 domains of RNA polymerase sigma factors"/>
    <property type="match status" value="1"/>
</dbReference>
<dbReference type="InterPro" id="IPR036388">
    <property type="entry name" value="WH-like_DNA-bd_sf"/>
</dbReference>
<feature type="domain" description="RNA polymerase sigma factor 70 region 4 type 2" evidence="7">
    <location>
        <begin position="130"/>
        <end position="181"/>
    </location>
</feature>
<dbReference type="InterPro" id="IPR013324">
    <property type="entry name" value="RNA_pol_sigma_r3/r4-like"/>
</dbReference>
<keyword evidence="3" id="KW-0731">Sigma factor</keyword>
<dbReference type="EMBL" id="MT774396">
    <property type="protein sequence ID" value="QOR56789.1"/>
    <property type="molecule type" value="Genomic_DNA"/>
</dbReference>
<name>A0A7M1RSY4_9CAUD</name>
<dbReference type="InterPro" id="IPR013249">
    <property type="entry name" value="RNA_pol_sigma70_r4_t2"/>
</dbReference>
<keyword evidence="9" id="KW-1185">Reference proteome</keyword>
<evidence type="ECO:0000313" key="9">
    <source>
        <dbReference type="Proteomes" id="UP000593713"/>
    </source>
</evidence>
<dbReference type="Pfam" id="PF04542">
    <property type="entry name" value="Sigma70_r2"/>
    <property type="match status" value="1"/>
</dbReference>
<dbReference type="SUPFAM" id="SSF88946">
    <property type="entry name" value="Sigma2 domain of RNA polymerase sigma factors"/>
    <property type="match status" value="1"/>
</dbReference>
<accession>A0A7M1RSY4</accession>
<dbReference type="GO" id="GO:0003677">
    <property type="term" value="F:DNA binding"/>
    <property type="evidence" value="ECO:0007669"/>
    <property type="project" value="UniProtKB-KW"/>
</dbReference>
<keyword evidence="4" id="KW-0238">DNA-binding</keyword>
<keyword evidence="5" id="KW-0804">Transcription</keyword>
<evidence type="ECO:0000259" key="7">
    <source>
        <dbReference type="Pfam" id="PF08281"/>
    </source>
</evidence>
<sequence length="186" mass="22201">MTDEERQQLLDLIKQAKEGKQYAFTQLYNRYHRIIYNTIYNIVHNKDVTDDLVSVTFTKAFFKIASYVNHISFEMWLKTIAINSSIDYIRRTKKEKYDYELDNDNNCLQVSSSADSSPEDLYIYHETDSKLSDALSRLRYKYRYILELRTVQNLSYKEIAEHLELSESQVKSRLNKAREKLKQLLN</sequence>
<dbReference type="GO" id="GO:0006352">
    <property type="term" value="P:DNA-templated transcription initiation"/>
    <property type="evidence" value="ECO:0007669"/>
    <property type="project" value="InterPro"/>
</dbReference>
<dbReference type="RefSeq" id="YP_010112241.1">
    <property type="nucleotide sequence ID" value="NC_055889.1"/>
</dbReference>
<evidence type="ECO:0000313" key="8">
    <source>
        <dbReference type="EMBL" id="QOR56789.1"/>
    </source>
</evidence>
<feature type="domain" description="RNA polymerase sigma-70 region 2" evidence="6">
    <location>
        <begin position="27"/>
        <end position="94"/>
    </location>
</feature>
<dbReference type="CDD" id="cd06171">
    <property type="entry name" value="Sigma70_r4"/>
    <property type="match status" value="1"/>
</dbReference>
<dbReference type="KEGG" id="vg:65130706"/>
<evidence type="ECO:0000256" key="2">
    <source>
        <dbReference type="ARBA" id="ARBA00023015"/>
    </source>
</evidence>
<dbReference type="InterPro" id="IPR007627">
    <property type="entry name" value="RNA_pol_sigma70_r2"/>
</dbReference>
<proteinExistence type="inferred from homology"/>
<dbReference type="Gene3D" id="1.10.1740.10">
    <property type="match status" value="1"/>
</dbReference>
<dbReference type="Proteomes" id="UP000593713">
    <property type="component" value="Segment"/>
</dbReference>
<dbReference type="GeneID" id="65130706"/>
<dbReference type="Pfam" id="PF08281">
    <property type="entry name" value="Sigma70_r4_2"/>
    <property type="match status" value="1"/>
</dbReference>
<dbReference type="InterPro" id="IPR039425">
    <property type="entry name" value="RNA_pol_sigma-70-like"/>
</dbReference>
<dbReference type="GO" id="GO:0016987">
    <property type="term" value="F:sigma factor activity"/>
    <property type="evidence" value="ECO:0007669"/>
    <property type="project" value="UniProtKB-KW"/>
</dbReference>
<dbReference type="PANTHER" id="PTHR43133">
    <property type="entry name" value="RNA POLYMERASE ECF-TYPE SIGMA FACTO"/>
    <property type="match status" value="1"/>
</dbReference>
<organism evidence="8 9">
    <name type="scientific">uncultured phage cr53_1</name>
    <dbReference type="NCBI Taxonomy" id="2772080"/>
    <lineage>
        <taxon>Viruses</taxon>
        <taxon>Duplodnaviria</taxon>
        <taxon>Heunggongvirae</taxon>
        <taxon>Uroviricota</taxon>
        <taxon>Caudoviricetes</taxon>
        <taxon>Crassvirales</taxon>
        <taxon>Suoliviridae</taxon>
        <taxon>Loutivirinae</taxon>
        <taxon>Blohavirus</taxon>
        <taxon>Blohavirus americanus</taxon>
    </lineage>
</organism>